<name>A0A8H2K9F9_9MICO</name>
<dbReference type="Proteomes" id="UP000316560">
    <property type="component" value="Unassembled WGS sequence"/>
</dbReference>
<dbReference type="AlphaFoldDB" id="A0A8H2K9F9"/>
<dbReference type="EMBL" id="VFRA01000001">
    <property type="protein sequence ID" value="TQO21079.1"/>
    <property type="molecule type" value="Genomic_DNA"/>
</dbReference>
<evidence type="ECO:0000313" key="2">
    <source>
        <dbReference type="Proteomes" id="UP000316560"/>
    </source>
</evidence>
<keyword evidence="2" id="KW-1185">Reference proteome</keyword>
<comment type="caution">
    <text evidence="1">The sequence shown here is derived from an EMBL/GenBank/DDBJ whole genome shotgun (WGS) entry which is preliminary data.</text>
</comment>
<organism evidence="1 2">
    <name type="scientific">Rhodoglobus vestalii</name>
    <dbReference type="NCBI Taxonomy" id="193384"/>
    <lineage>
        <taxon>Bacteria</taxon>
        <taxon>Bacillati</taxon>
        <taxon>Actinomycetota</taxon>
        <taxon>Actinomycetes</taxon>
        <taxon>Micrococcales</taxon>
        <taxon>Microbacteriaceae</taxon>
        <taxon>Rhodoglobus</taxon>
    </lineage>
</organism>
<evidence type="ECO:0000313" key="1">
    <source>
        <dbReference type="EMBL" id="TQO21079.1"/>
    </source>
</evidence>
<accession>A0A8H2K9F9</accession>
<protein>
    <submittedName>
        <fullName evidence="1">Uncharacterized protein</fullName>
    </submittedName>
</protein>
<proteinExistence type="predicted"/>
<reference evidence="1 2" key="1">
    <citation type="submission" date="2019-06" db="EMBL/GenBank/DDBJ databases">
        <title>Sequencing the genomes of 1000 actinobacteria strains.</title>
        <authorList>
            <person name="Klenk H.-P."/>
        </authorList>
    </citation>
    <scope>NUCLEOTIDE SEQUENCE [LARGE SCALE GENOMIC DNA]</scope>
    <source>
        <strain evidence="1 2">DSM 21947</strain>
    </source>
</reference>
<dbReference type="RefSeq" id="WP_281283317.1">
    <property type="nucleotide sequence ID" value="NZ_VFRA01000001.1"/>
</dbReference>
<gene>
    <name evidence="1" type="ORF">FB472_2748</name>
</gene>
<sequence>MTESELELYIAKLVADAPPLSEEQIGILTTIFATQPPLRAAA</sequence>